<dbReference type="EMBL" id="JAFCIX010000066">
    <property type="protein sequence ID" value="KAH6599349.1"/>
    <property type="molecule type" value="Genomic_DNA"/>
</dbReference>
<name>A0ABQ8FJF6_9FUNG</name>
<dbReference type="PANTHER" id="PTHR24210">
    <property type="entry name" value="LIM DOMAIN-CONTAINING PROTEIN"/>
    <property type="match status" value="1"/>
</dbReference>
<evidence type="ECO:0000256" key="1">
    <source>
        <dbReference type="ARBA" id="ARBA00022723"/>
    </source>
</evidence>
<evidence type="ECO:0000256" key="4">
    <source>
        <dbReference type="PROSITE-ProRule" id="PRU00125"/>
    </source>
</evidence>
<dbReference type="Proteomes" id="UP001648503">
    <property type="component" value="Unassembled WGS sequence"/>
</dbReference>
<feature type="domain" description="LIM zinc-binding" evidence="6">
    <location>
        <begin position="644"/>
        <end position="703"/>
    </location>
</feature>
<accession>A0ABQ8FJF6</accession>
<reference evidence="7 8" key="1">
    <citation type="submission" date="2021-02" db="EMBL/GenBank/DDBJ databases">
        <title>Variation within the Batrachochytrium salamandrivorans European outbreak.</title>
        <authorList>
            <person name="Kelly M."/>
            <person name="Pasmans F."/>
            <person name="Shea T.P."/>
            <person name="Munoz J.F."/>
            <person name="Carranza S."/>
            <person name="Cuomo C.A."/>
            <person name="Martel A."/>
        </authorList>
    </citation>
    <scope>NUCLEOTIDE SEQUENCE [LARGE SCALE GENOMIC DNA]</scope>
    <source>
        <strain evidence="7 8">AMFP18/2</strain>
    </source>
</reference>
<feature type="compositionally biased region" description="Basic and acidic residues" evidence="5">
    <location>
        <begin position="337"/>
        <end position="367"/>
    </location>
</feature>
<feature type="region of interest" description="Disordered" evidence="5">
    <location>
        <begin position="24"/>
        <end position="80"/>
    </location>
</feature>
<feature type="region of interest" description="Disordered" evidence="5">
    <location>
        <begin position="95"/>
        <end position="433"/>
    </location>
</feature>
<dbReference type="SUPFAM" id="SSF57716">
    <property type="entry name" value="Glucocorticoid receptor-like (DNA-binding domain)"/>
    <property type="match status" value="3"/>
</dbReference>
<feature type="compositionally biased region" description="Basic and acidic residues" evidence="5">
    <location>
        <begin position="111"/>
        <end position="120"/>
    </location>
</feature>
<dbReference type="PROSITE" id="PS50023">
    <property type="entry name" value="LIM_DOMAIN_2"/>
    <property type="match status" value="3"/>
</dbReference>
<gene>
    <name evidence="7" type="ORF">BASA50_003046</name>
</gene>
<feature type="domain" description="LIM zinc-binding" evidence="6">
    <location>
        <begin position="584"/>
        <end position="643"/>
    </location>
</feature>
<feature type="compositionally biased region" description="Polar residues" evidence="5">
    <location>
        <begin position="327"/>
        <end position="336"/>
    </location>
</feature>
<protein>
    <recommendedName>
        <fullName evidence="6">LIM zinc-binding domain-containing protein</fullName>
    </recommendedName>
</protein>
<feature type="compositionally biased region" description="Polar residues" evidence="5">
    <location>
        <begin position="369"/>
        <end position="384"/>
    </location>
</feature>
<evidence type="ECO:0000313" key="8">
    <source>
        <dbReference type="Proteomes" id="UP001648503"/>
    </source>
</evidence>
<dbReference type="Pfam" id="PF00412">
    <property type="entry name" value="LIM"/>
    <property type="match status" value="4"/>
</dbReference>
<feature type="compositionally biased region" description="Basic and acidic residues" evidence="5">
    <location>
        <begin position="142"/>
        <end position="164"/>
    </location>
</feature>
<keyword evidence="8" id="KW-1185">Reference proteome</keyword>
<dbReference type="InterPro" id="IPR017351">
    <property type="entry name" value="PINCH-1-4-like"/>
</dbReference>
<feature type="compositionally biased region" description="Basic and acidic residues" evidence="5">
    <location>
        <begin position="313"/>
        <end position="326"/>
    </location>
</feature>
<feature type="compositionally biased region" description="Polar residues" evidence="5">
    <location>
        <begin position="165"/>
        <end position="192"/>
    </location>
</feature>
<dbReference type="PANTHER" id="PTHR24210:SF14">
    <property type="entry name" value="LIM ZINC-BINDING DOMAIN-CONTAINING PROTEIN"/>
    <property type="match status" value="1"/>
</dbReference>
<proteinExistence type="predicted"/>
<evidence type="ECO:0000256" key="2">
    <source>
        <dbReference type="ARBA" id="ARBA00022833"/>
    </source>
</evidence>
<dbReference type="Gene3D" id="2.10.110.10">
    <property type="entry name" value="Cysteine Rich Protein"/>
    <property type="match status" value="4"/>
</dbReference>
<feature type="compositionally biased region" description="Basic and acidic residues" evidence="5">
    <location>
        <begin position="256"/>
        <end position="275"/>
    </location>
</feature>
<feature type="compositionally biased region" description="Acidic residues" evidence="5">
    <location>
        <begin position="121"/>
        <end position="141"/>
    </location>
</feature>
<evidence type="ECO:0000256" key="3">
    <source>
        <dbReference type="ARBA" id="ARBA00023038"/>
    </source>
</evidence>
<feature type="domain" description="LIM zinc-binding" evidence="6">
    <location>
        <begin position="460"/>
        <end position="524"/>
    </location>
</feature>
<evidence type="ECO:0000313" key="7">
    <source>
        <dbReference type="EMBL" id="KAH6599349.1"/>
    </source>
</evidence>
<feature type="compositionally biased region" description="Low complexity" evidence="5">
    <location>
        <begin position="95"/>
        <end position="107"/>
    </location>
</feature>
<sequence length="721" mass="80553">MVASSYYSRIPSVQCSQCGEPFDFGSESTHRCRTGATEAVQRSRPEMPSIPDNFKSKSNHRMSLKYASQDQNSYPNARNTYNSRVDSFLDVYGGSSYESPSNRSESPLAKSRSEPHATHDYDDDDDYDDQYDDLYEREDNDNDAHDRDSLYDNGHDDYYNDHPHSNTQTPALAALSGTNGHKQSAGSTSLRSPVSPRALHDDDEPSSSRYNKGTSERGGGRVGRQDQQRTDVKSGNGSYKDYEDMDELLEALSSSHVDEPISRQESKSSGKDDKSVQPTTPVSSSPAKGFLGTLGGFLGILDHSGTSSTPKAPEPDKSTVSRENSRNDAPTISRNNSRSDTKSIERADSRSASRSDTRGDPRDDVRSVGRSNTRDASNGSGSTRPRQDSRSRSTNQIDAARSNSSRSHHREERDGDARGAYNEPGPRDPLGRAKSEELNTRNDYRHAAPQDSSNTVGPRHTCADCKASIVDLRDAFEIEALGAWYHVDCFKCTTCRRRFGDDVPYVPHLGQAFCESDYERYFLEMCIACKKPITDGNVAHALGKSFHEHHLRCSVCRMKIQPGRHFEHQGKLFCHSDFSKLSTVTCVKCRGPIQGDSVHAIGALYHRQCFSCTQCRTPFPDKKFFVFKNRPYCQTHYHEKNNSLCGTCTRPIEGPCVDVAEMGRRFHPPCWCCGYCKQALTGVYYAYSGRAYCEADISKVHRPGSNRQAPTKRRTMMSYMN</sequence>
<dbReference type="CDD" id="cd08368">
    <property type="entry name" value="LIM"/>
    <property type="match status" value="3"/>
</dbReference>
<keyword evidence="2 4" id="KW-0862">Zinc</keyword>
<keyword evidence="1 4" id="KW-0479">Metal-binding</keyword>
<feature type="compositionally biased region" description="Basic and acidic residues" evidence="5">
    <location>
        <begin position="214"/>
        <end position="232"/>
    </location>
</feature>
<comment type="caution">
    <text evidence="7">The sequence shown here is derived from an EMBL/GenBank/DDBJ whole genome shotgun (WGS) entry which is preliminary data.</text>
</comment>
<dbReference type="InterPro" id="IPR001781">
    <property type="entry name" value="Znf_LIM"/>
</dbReference>
<dbReference type="SMART" id="SM00132">
    <property type="entry name" value="LIM"/>
    <property type="match status" value="4"/>
</dbReference>
<evidence type="ECO:0000256" key="5">
    <source>
        <dbReference type="SAM" id="MobiDB-lite"/>
    </source>
</evidence>
<organism evidence="7 8">
    <name type="scientific">Batrachochytrium salamandrivorans</name>
    <dbReference type="NCBI Taxonomy" id="1357716"/>
    <lineage>
        <taxon>Eukaryota</taxon>
        <taxon>Fungi</taxon>
        <taxon>Fungi incertae sedis</taxon>
        <taxon>Chytridiomycota</taxon>
        <taxon>Chytridiomycota incertae sedis</taxon>
        <taxon>Chytridiomycetes</taxon>
        <taxon>Rhizophydiales</taxon>
        <taxon>Rhizophydiales incertae sedis</taxon>
        <taxon>Batrachochytrium</taxon>
    </lineage>
</organism>
<evidence type="ECO:0000259" key="6">
    <source>
        <dbReference type="PROSITE" id="PS50023"/>
    </source>
</evidence>
<feature type="compositionally biased region" description="Low complexity" evidence="5">
    <location>
        <begin position="276"/>
        <end position="291"/>
    </location>
</feature>
<keyword evidence="3 4" id="KW-0440">LIM domain</keyword>
<dbReference type="PROSITE" id="PS00478">
    <property type="entry name" value="LIM_DOMAIN_1"/>
    <property type="match status" value="4"/>
</dbReference>
<feature type="compositionally biased region" description="Polar residues" evidence="5">
    <location>
        <begin position="66"/>
        <end position="80"/>
    </location>
</feature>